<name>A0A371CZV0_9APHY</name>
<gene>
    <name evidence="2" type="ORF">OH76DRAFT_1485966</name>
</gene>
<feature type="compositionally biased region" description="Polar residues" evidence="1">
    <location>
        <begin position="69"/>
        <end position="78"/>
    </location>
</feature>
<accession>A0A371CZV0</accession>
<evidence type="ECO:0000313" key="2">
    <source>
        <dbReference type="EMBL" id="RDX45814.1"/>
    </source>
</evidence>
<sequence length="630" mass="71107">MKARSSEITPVPAQRSKRFPVHTNAGGGRDSNANFSGRPPTRYTTTPSRIASPDEGREETDSDHEATPRSPNCRNAGNPSELEAADVDMENCGHELLQPPKHGLRSVGRRRTGSPGPDAERRCGDHLRKVLCDPEETRVKRTSRTEAASLPDMDRGGERRRGGYVPPKWNGERDSAGRIRRRAADEMGDDTYDASGVRRDPELAGARMSAAVAEEEQERLFFSAIPHTKAWEYRTNRHADRVDENPEDVDDRRTRPHHGGDDEASLYGDPRERSDGMHPGRTPRRQATSGRDERDGNAEDPDWQDRRGVRARVYEDEARRDEDDQPRRGRRHGEWYRGAGGAMDIDEEEDECVWDGFEPEGAVPTAVARDPMAADFPVVLEDPANPKWCVHFDDPEALIMGQSADWIREIWKDTKPNVILSVYNYKYTDNGDINKLIEATVTKMTKLLTGETTFNVVPPDPERSYEIQRRELPFTWTIRGLTTGGARTMTNIRAASMNGLAFLTYPRAVRNPNWVCGLVGFLRPDINAISAAVLKVLRGEEMIQWLTSMTSRNAHLQAIPESRRVAHVISSLKVEMSKTDRGEDVANVYLIPPTDDMEEWHEAGMERKQSKRMEHQYAAAAGHEKYERHS</sequence>
<organism evidence="2 3">
    <name type="scientific">Lentinus brumalis</name>
    <dbReference type="NCBI Taxonomy" id="2498619"/>
    <lineage>
        <taxon>Eukaryota</taxon>
        <taxon>Fungi</taxon>
        <taxon>Dikarya</taxon>
        <taxon>Basidiomycota</taxon>
        <taxon>Agaricomycotina</taxon>
        <taxon>Agaricomycetes</taxon>
        <taxon>Polyporales</taxon>
        <taxon>Polyporaceae</taxon>
        <taxon>Lentinus</taxon>
    </lineage>
</organism>
<dbReference type="AlphaFoldDB" id="A0A371CZV0"/>
<feature type="compositionally biased region" description="Basic and acidic residues" evidence="1">
    <location>
        <begin position="170"/>
        <end position="185"/>
    </location>
</feature>
<dbReference type="Proteomes" id="UP000256964">
    <property type="component" value="Unassembled WGS sequence"/>
</dbReference>
<feature type="compositionally biased region" description="Basic and acidic residues" evidence="1">
    <location>
        <begin position="229"/>
        <end position="261"/>
    </location>
</feature>
<feature type="compositionally biased region" description="Basic residues" evidence="1">
    <location>
        <begin position="102"/>
        <end position="112"/>
    </location>
</feature>
<proteinExistence type="predicted"/>
<feature type="compositionally biased region" description="Basic and acidic residues" evidence="1">
    <location>
        <begin position="118"/>
        <end position="139"/>
    </location>
</feature>
<feature type="compositionally biased region" description="Basic and acidic residues" evidence="1">
    <location>
        <begin position="152"/>
        <end position="161"/>
    </location>
</feature>
<feature type="compositionally biased region" description="Basic and acidic residues" evidence="1">
    <location>
        <begin position="269"/>
        <end position="278"/>
    </location>
</feature>
<feature type="compositionally biased region" description="Low complexity" evidence="1">
    <location>
        <begin position="38"/>
        <end position="49"/>
    </location>
</feature>
<feature type="region of interest" description="Disordered" evidence="1">
    <location>
        <begin position="1"/>
        <end position="337"/>
    </location>
</feature>
<reference evidence="2 3" key="1">
    <citation type="journal article" date="2018" name="Biotechnol. Biofuels">
        <title>Integrative visual omics of the white-rot fungus Polyporus brumalis exposes the biotechnological potential of its oxidative enzymes for delignifying raw plant biomass.</title>
        <authorList>
            <person name="Miyauchi S."/>
            <person name="Rancon A."/>
            <person name="Drula E."/>
            <person name="Hage H."/>
            <person name="Chaduli D."/>
            <person name="Favel A."/>
            <person name="Grisel S."/>
            <person name="Henrissat B."/>
            <person name="Herpoel-Gimbert I."/>
            <person name="Ruiz-Duenas F.J."/>
            <person name="Chevret D."/>
            <person name="Hainaut M."/>
            <person name="Lin J."/>
            <person name="Wang M."/>
            <person name="Pangilinan J."/>
            <person name="Lipzen A."/>
            <person name="Lesage-Meessen L."/>
            <person name="Navarro D."/>
            <person name="Riley R."/>
            <person name="Grigoriev I.V."/>
            <person name="Zhou S."/>
            <person name="Raouche S."/>
            <person name="Rosso M.N."/>
        </authorList>
    </citation>
    <scope>NUCLEOTIDE SEQUENCE [LARGE SCALE GENOMIC DNA]</scope>
    <source>
        <strain evidence="2 3">BRFM 1820</strain>
    </source>
</reference>
<feature type="region of interest" description="Disordered" evidence="1">
    <location>
        <begin position="608"/>
        <end position="630"/>
    </location>
</feature>
<evidence type="ECO:0000256" key="1">
    <source>
        <dbReference type="SAM" id="MobiDB-lite"/>
    </source>
</evidence>
<feature type="compositionally biased region" description="Basic and acidic residues" evidence="1">
    <location>
        <begin position="290"/>
        <end position="335"/>
    </location>
</feature>
<protein>
    <submittedName>
        <fullName evidence="2">Uncharacterized protein</fullName>
    </submittedName>
</protein>
<evidence type="ECO:0000313" key="3">
    <source>
        <dbReference type="Proteomes" id="UP000256964"/>
    </source>
</evidence>
<keyword evidence="3" id="KW-1185">Reference proteome</keyword>
<dbReference type="OrthoDB" id="3230575at2759"/>
<dbReference type="EMBL" id="KZ857433">
    <property type="protein sequence ID" value="RDX45814.1"/>
    <property type="molecule type" value="Genomic_DNA"/>
</dbReference>